<dbReference type="Proteomes" id="UP000284706">
    <property type="component" value="Unassembled WGS sequence"/>
</dbReference>
<feature type="compositionally biased region" description="Low complexity" evidence="9">
    <location>
        <begin position="511"/>
        <end position="575"/>
    </location>
</feature>
<evidence type="ECO:0000259" key="10">
    <source>
        <dbReference type="PROSITE" id="PS50011"/>
    </source>
</evidence>
<evidence type="ECO:0000256" key="7">
    <source>
        <dbReference type="ARBA" id="ARBA00047899"/>
    </source>
</evidence>
<dbReference type="InterPro" id="IPR000719">
    <property type="entry name" value="Prot_kinase_dom"/>
</dbReference>
<feature type="domain" description="Protein kinase" evidence="10">
    <location>
        <begin position="1"/>
        <end position="178"/>
    </location>
</feature>
<feature type="compositionally biased region" description="Basic and acidic residues" evidence="9">
    <location>
        <begin position="669"/>
        <end position="678"/>
    </location>
</feature>
<keyword evidence="3" id="KW-0808">Transferase</keyword>
<dbReference type="PANTHER" id="PTHR24343:SF449">
    <property type="entry name" value="SERINE_THREONINE PROTEIN KINASE"/>
    <property type="match status" value="1"/>
</dbReference>
<dbReference type="SMART" id="SM00220">
    <property type="entry name" value="S_TKc"/>
    <property type="match status" value="1"/>
</dbReference>
<evidence type="ECO:0000256" key="4">
    <source>
        <dbReference type="ARBA" id="ARBA00022741"/>
    </source>
</evidence>
<feature type="region of interest" description="Disordered" evidence="9">
    <location>
        <begin position="431"/>
        <end position="585"/>
    </location>
</feature>
<feature type="compositionally biased region" description="Polar residues" evidence="9">
    <location>
        <begin position="369"/>
        <end position="381"/>
    </location>
</feature>
<keyword evidence="5" id="KW-0418">Kinase</keyword>
<organism evidence="11 12">
    <name type="scientific">Gymnopilus dilepis</name>
    <dbReference type="NCBI Taxonomy" id="231916"/>
    <lineage>
        <taxon>Eukaryota</taxon>
        <taxon>Fungi</taxon>
        <taxon>Dikarya</taxon>
        <taxon>Basidiomycota</taxon>
        <taxon>Agaricomycotina</taxon>
        <taxon>Agaricomycetes</taxon>
        <taxon>Agaricomycetidae</taxon>
        <taxon>Agaricales</taxon>
        <taxon>Agaricineae</taxon>
        <taxon>Hymenogastraceae</taxon>
        <taxon>Gymnopilus</taxon>
    </lineage>
</organism>
<keyword evidence="6" id="KW-0067">ATP-binding</keyword>
<comment type="caution">
    <text evidence="11">The sequence shown here is derived from an EMBL/GenBank/DDBJ whole genome shotgun (WGS) entry which is preliminary data.</text>
</comment>
<dbReference type="Gene3D" id="1.10.510.10">
    <property type="entry name" value="Transferase(Phosphotransferase) domain 1"/>
    <property type="match status" value="1"/>
</dbReference>
<proteinExistence type="predicted"/>
<dbReference type="SUPFAM" id="SSF56112">
    <property type="entry name" value="Protein kinase-like (PK-like)"/>
    <property type="match status" value="1"/>
</dbReference>
<dbReference type="EC" id="2.7.11.1" evidence="1"/>
<dbReference type="InterPro" id="IPR008271">
    <property type="entry name" value="Ser/Thr_kinase_AS"/>
</dbReference>
<dbReference type="GO" id="GO:0005737">
    <property type="term" value="C:cytoplasm"/>
    <property type="evidence" value="ECO:0007669"/>
    <property type="project" value="TreeGrafter"/>
</dbReference>
<dbReference type="GO" id="GO:0005634">
    <property type="term" value="C:nucleus"/>
    <property type="evidence" value="ECO:0007669"/>
    <property type="project" value="TreeGrafter"/>
</dbReference>
<dbReference type="GO" id="GO:0004674">
    <property type="term" value="F:protein serine/threonine kinase activity"/>
    <property type="evidence" value="ECO:0007669"/>
    <property type="project" value="UniProtKB-KW"/>
</dbReference>
<feature type="region of interest" description="Disordered" evidence="9">
    <location>
        <begin position="204"/>
        <end position="293"/>
    </location>
</feature>
<name>A0A409YJ03_9AGAR</name>
<accession>A0A409YJ03</accession>
<evidence type="ECO:0000256" key="8">
    <source>
        <dbReference type="ARBA" id="ARBA00048679"/>
    </source>
</evidence>
<dbReference type="PANTHER" id="PTHR24343">
    <property type="entry name" value="SERINE/THREONINE KINASE"/>
    <property type="match status" value="1"/>
</dbReference>
<comment type="catalytic activity">
    <reaction evidence="7">
        <text>L-threonyl-[protein] + ATP = O-phospho-L-threonyl-[protein] + ADP + H(+)</text>
        <dbReference type="Rhea" id="RHEA:46608"/>
        <dbReference type="Rhea" id="RHEA-COMP:11060"/>
        <dbReference type="Rhea" id="RHEA-COMP:11605"/>
        <dbReference type="ChEBI" id="CHEBI:15378"/>
        <dbReference type="ChEBI" id="CHEBI:30013"/>
        <dbReference type="ChEBI" id="CHEBI:30616"/>
        <dbReference type="ChEBI" id="CHEBI:61977"/>
        <dbReference type="ChEBI" id="CHEBI:456216"/>
        <dbReference type="EC" id="2.7.11.1"/>
    </reaction>
</comment>
<evidence type="ECO:0000313" key="11">
    <source>
        <dbReference type="EMBL" id="PPR02966.1"/>
    </source>
</evidence>
<keyword evidence="12" id="KW-1185">Reference proteome</keyword>
<keyword evidence="4" id="KW-0547">Nucleotide-binding</keyword>
<dbReference type="AlphaFoldDB" id="A0A409YJ03"/>
<dbReference type="PROSITE" id="PS50011">
    <property type="entry name" value="PROTEIN_KINASE_DOM"/>
    <property type="match status" value="1"/>
</dbReference>
<evidence type="ECO:0000256" key="9">
    <source>
        <dbReference type="SAM" id="MobiDB-lite"/>
    </source>
</evidence>
<dbReference type="Pfam" id="PF00069">
    <property type="entry name" value="Pkinase"/>
    <property type="match status" value="1"/>
</dbReference>
<evidence type="ECO:0000256" key="3">
    <source>
        <dbReference type="ARBA" id="ARBA00022679"/>
    </source>
</evidence>
<feature type="compositionally biased region" description="Polar residues" evidence="9">
    <location>
        <begin position="210"/>
        <end position="219"/>
    </location>
</feature>
<keyword evidence="2" id="KW-0723">Serine/threonine-protein kinase</keyword>
<evidence type="ECO:0000256" key="6">
    <source>
        <dbReference type="ARBA" id="ARBA00022840"/>
    </source>
</evidence>
<protein>
    <recommendedName>
        <fullName evidence="1">non-specific serine/threonine protein kinase</fullName>
        <ecNumber evidence="1">2.7.11.1</ecNumber>
    </recommendedName>
</protein>
<evidence type="ECO:0000256" key="2">
    <source>
        <dbReference type="ARBA" id="ARBA00022527"/>
    </source>
</evidence>
<gene>
    <name evidence="11" type="ORF">CVT26_004910</name>
</gene>
<dbReference type="OrthoDB" id="541276at2759"/>
<sequence length="697" mass="74937">MFSQMCDAVAACHAQQVFHRDIKPENFIVTDGTFTTPDGRLERKVIVKLTDFGLSTTDLESADMDCGSAPYMSYECRNNVAPTYRPRAADVWSLGIVLINMLYHFNPWTDTAEGACSSFDLYRKDPVNFFMQRFMGMTKPVAEVLANKVFCILPDPQDDSPRMTAAEFGAWVKNLPSLLGSHSIHRTVSSSSTGHRLSLSIPISHRPASRQASGSTATIRTPAIPVRSLSRAPSLEPPFEREELSTVIDQEDNDQDAEGMNSRSTSTNKRRKRGARKGKGAMAASPPSDQDTLDTLAVASQSLAREISKASKSSAKSKASAKPFEPVSMYAMPIALLPSPRPAHTTPTASTSSPAPVTKKPSKWKLSFGKNSGSVLANSTPIGRISPVEEASPPTSLDLSPNHAMATTASNVTNLLMGLNAPPVHATTTTAMTTTTMPASPPKTDPDMWSRGRRARDVQGSSPRPIKTPSRSPGYALSTSPPQGDTWAFHDRPSVRAVSPNSTRSGRPIGSSASSVVSSNWRSSMSTSSAGTSTSAFTRYSNSSARSISTTATSVSSASWRTTSVKPPSTYSSSSNGYPHGNLPKNIKIMDGVPWELDQLPRGQHPNPVGDIFGSPPVRKQRTRKQPQKDPKLDTINERPQGLVSSLKSPENPRRDASTSTTDLGLPGAKDDGSEGIKKVQKGQINALAKMLSALRR</sequence>
<feature type="region of interest" description="Disordered" evidence="9">
    <location>
        <begin position="339"/>
        <end position="399"/>
    </location>
</feature>
<dbReference type="EMBL" id="NHYE01000796">
    <property type="protein sequence ID" value="PPR02966.1"/>
    <property type="molecule type" value="Genomic_DNA"/>
</dbReference>
<dbReference type="InterPro" id="IPR011009">
    <property type="entry name" value="Kinase-like_dom_sf"/>
</dbReference>
<feature type="compositionally biased region" description="Basic residues" evidence="9">
    <location>
        <begin position="268"/>
        <end position="279"/>
    </location>
</feature>
<dbReference type="InParanoid" id="A0A409YJ03"/>
<feature type="compositionally biased region" description="Low complexity" evidence="9">
    <location>
        <begin position="342"/>
        <end position="356"/>
    </location>
</feature>
<evidence type="ECO:0000256" key="1">
    <source>
        <dbReference type="ARBA" id="ARBA00012513"/>
    </source>
</evidence>
<evidence type="ECO:0000256" key="5">
    <source>
        <dbReference type="ARBA" id="ARBA00022777"/>
    </source>
</evidence>
<evidence type="ECO:0000313" key="12">
    <source>
        <dbReference type="Proteomes" id="UP000284706"/>
    </source>
</evidence>
<feature type="compositionally biased region" description="Basic and acidic residues" evidence="9">
    <location>
        <begin position="627"/>
        <end position="637"/>
    </location>
</feature>
<reference evidence="11 12" key="1">
    <citation type="journal article" date="2018" name="Evol. Lett.">
        <title>Horizontal gene cluster transfer increased hallucinogenic mushroom diversity.</title>
        <authorList>
            <person name="Reynolds H.T."/>
            <person name="Vijayakumar V."/>
            <person name="Gluck-Thaler E."/>
            <person name="Korotkin H.B."/>
            <person name="Matheny P.B."/>
            <person name="Slot J.C."/>
        </authorList>
    </citation>
    <scope>NUCLEOTIDE SEQUENCE [LARGE SCALE GENOMIC DNA]</scope>
    <source>
        <strain evidence="11 12">SRW20</strain>
    </source>
</reference>
<comment type="catalytic activity">
    <reaction evidence="8">
        <text>L-seryl-[protein] + ATP = O-phospho-L-seryl-[protein] + ADP + H(+)</text>
        <dbReference type="Rhea" id="RHEA:17989"/>
        <dbReference type="Rhea" id="RHEA-COMP:9863"/>
        <dbReference type="Rhea" id="RHEA-COMP:11604"/>
        <dbReference type="ChEBI" id="CHEBI:15378"/>
        <dbReference type="ChEBI" id="CHEBI:29999"/>
        <dbReference type="ChEBI" id="CHEBI:30616"/>
        <dbReference type="ChEBI" id="CHEBI:83421"/>
        <dbReference type="ChEBI" id="CHEBI:456216"/>
        <dbReference type="EC" id="2.7.11.1"/>
    </reaction>
</comment>
<dbReference type="STRING" id="231916.A0A409YJ03"/>
<feature type="region of interest" description="Disordered" evidence="9">
    <location>
        <begin position="597"/>
        <end position="678"/>
    </location>
</feature>
<dbReference type="GO" id="GO:0005524">
    <property type="term" value="F:ATP binding"/>
    <property type="evidence" value="ECO:0007669"/>
    <property type="project" value="UniProtKB-KW"/>
</dbReference>
<dbReference type="PROSITE" id="PS00108">
    <property type="entry name" value="PROTEIN_KINASE_ST"/>
    <property type="match status" value="1"/>
</dbReference>